<evidence type="ECO:0000259" key="20">
    <source>
        <dbReference type="PROSITE" id="PS50011"/>
    </source>
</evidence>
<keyword evidence="12" id="KW-0460">Magnesium</keyword>
<comment type="cofactor">
    <cofactor evidence="1">
        <name>Mg(2+)</name>
        <dbReference type="ChEBI" id="CHEBI:18420"/>
    </cofactor>
</comment>
<evidence type="ECO:0000256" key="11">
    <source>
        <dbReference type="ARBA" id="ARBA00022840"/>
    </source>
</evidence>
<dbReference type="GO" id="GO:0005952">
    <property type="term" value="C:cAMP-dependent protein kinase complex"/>
    <property type="evidence" value="ECO:0007669"/>
    <property type="project" value="TreeGrafter"/>
</dbReference>
<evidence type="ECO:0000256" key="15">
    <source>
        <dbReference type="ARBA" id="ARBA00047298"/>
    </source>
</evidence>
<proteinExistence type="inferred from homology"/>
<evidence type="ECO:0000256" key="8">
    <source>
        <dbReference type="ARBA" id="ARBA00022723"/>
    </source>
</evidence>
<comment type="catalytic activity">
    <reaction evidence="16">
        <text>L-seryl-[protein] + ATP = O-phospho-L-seryl-[protein] + ADP + H(+)</text>
        <dbReference type="Rhea" id="RHEA:17989"/>
        <dbReference type="Rhea" id="RHEA-COMP:9863"/>
        <dbReference type="Rhea" id="RHEA-COMP:11604"/>
        <dbReference type="ChEBI" id="CHEBI:15378"/>
        <dbReference type="ChEBI" id="CHEBI:29999"/>
        <dbReference type="ChEBI" id="CHEBI:30616"/>
        <dbReference type="ChEBI" id="CHEBI:83421"/>
        <dbReference type="ChEBI" id="CHEBI:456216"/>
        <dbReference type="EC" id="2.7.11.12"/>
    </reaction>
</comment>
<dbReference type="InterPro" id="IPR017441">
    <property type="entry name" value="Protein_kinase_ATP_BS"/>
</dbReference>
<dbReference type="PROSITE" id="PS00888">
    <property type="entry name" value="CNMP_BINDING_1"/>
    <property type="match status" value="1"/>
</dbReference>
<evidence type="ECO:0000256" key="12">
    <source>
        <dbReference type="ARBA" id="ARBA00022842"/>
    </source>
</evidence>
<organism evidence="23 24">
    <name type="scientific">Tetradesmus obliquus</name>
    <name type="common">Green alga</name>
    <name type="synonym">Acutodesmus obliquus</name>
    <dbReference type="NCBI Taxonomy" id="3088"/>
    <lineage>
        <taxon>Eukaryota</taxon>
        <taxon>Viridiplantae</taxon>
        <taxon>Chlorophyta</taxon>
        <taxon>core chlorophytes</taxon>
        <taxon>Chlorophyceae</taxon>
        <taxon>CS clade</taxon>
        <taxon>Sphaeropleales</taxon>
        <taxon>Scenedesmaceae</taxon>
        <taxon>Tetradesmus</taxon>
    </lineage>
</organism>
<evidence type="ECO:0000313" key="23">
    <source>
        <dbReference type="EMBL" id="SZX70314.1"/>
    </source>
</evidence>
<comment type="catalytic activity">
    <reaction evidence="15">
        <text>L-threonyl-[protein] + ATP = O-phospho-L-threonyl-[protein] + ADP + H(+)</text>
        <dbReference type="Rhea" id="RHEA:46608"/>
        <dbReference type="Rhea" id="RHEA-COMP:11060"/>
        <dbReference type="Rhea" id="RHEA-COMP:11605"/>
        <dbReference type="ChEBI" id="CHEBI:15378"/>
        <dbReference type="ChEBI" id="CHEBI:30013"/>
        <dbReference type="ChEBI" id="CHEBI:30616"/>
        <dbReference type="ChEBI" id="CHEBI:61977"/>
        <dbReference type="ChEBI" id="CHEBI:456216"/>
        <dbReference type="EC" id="2.7.11.12"/>
    </reaction>
</comment>
<evidence type="ECO:0000256" key="3">
    <source>
        <dbReference type="ARBA" id="ARBA00012428"/>
    </source>
</evidence>
<dbReference type="SMART" id="SM00133">
    <property type="entry name" value="S_TK_X"/>
    <property type="match status" value="1"/>
</dbReference>
<evidence type="ECO:0000259" key="22">
    <source>
        <dbReference type="PROSITE" id="PS51285"/>
    </source>
</evidence>
<protein>
    <recommendedName>
        <fullName evidence="14">cGMP-dependent protein kinase</fullName>
        <ecNumber evidence="3">2.7.11.12</ecNumber>
    </recommendedName>
</protein>
<evidence type="ECO:0000256" key="9">
    <source>
        <dbReference type="ARBA" id="ARBA00022741"/>
    </source>
</evidence>
<keyword evidence="7" id="KW-0808">Transferase</keyword>
<dbReference type="SUPFAM" id="SSF51206">
    <property type="entry name" value="cAMP-binding domain-like"/>
    <property type="match status" value="4"/>
</dbReference>
<comment type="similarity">
    <text evidence="2">Belongs to the protein kinase superfamily. AGC Ser/Thr protein kinase family. cGMP subfamily.</text>
</comment>
<feature type="compositionally biased region" description="Gly residues" evidence="19">
    <location>
        <begin position="140"/>
        <end position="149"/>
    </location>
</feature>
<name>A0A383VZW2_TETOB</name>
<dbReference type="GO" id="GO:0004691">
    <property type="term" value="F:cAMP-dependent protein kinase activity"/>
    <property type="evidence" value="ECO:0007669"/>
    <property type="project" value="TreeGrafter"/>
</dbReference>
<feature type="compositionally biased region" description="Low complexity" evidence="19">
    <location>
        <begin position="17"/>
        <end position="121"/>
    </location>
</feature>
<gene>
    <name evidence="23" type="ORF">BQ4739_LOCUS10536</name>
</gene>
<dbReference type="GO" id="GO:0030553">
    <property type="term" value="F:cGMP binding"/>
    <property type="evidence" value="ECO:0007669"/>
    <property type="project" value="UniProtKB-KW"/>
</dbReference>
<evidence type="ECO:0000256" key="14">
    <source>
        <dbReference type="ARBA" id="ARBA00024113"/>
    </source>
</evidence>
<evidence type="ECO:0000256" key="10">
    <source>
        <dbReference type="ARBA" id="ARBA00022777"/>
    </source>
</evidence>
<dbReference type="PANTHER" id="PTHR24353:SF37">
    <property type="entry name" value="CAMP-DEPENDENT PROTEIN KINASE CATALYTIC SUBUNIT PRKX"/>
    <property type="match status" value="1"/>
</dbReference>
<dbReference type="InterPro" id="IPR000595">
    <property type="entry name" value="cNMP-bd_dom"/>
</dbReference>
<dbReference type="Gene3D" id="2.60.120.10">
    <property type="entry name" value="Jelly Rolls"/>
    <property type="match status" value="4"/>
</dbReference>
<dbReference type="PANTHER" id="PTHR24353">
    <property type="entry name" value="CYCLIC NUCLEOTIDE-DEPENDENT PROTEIN KINASE"/>
    <property type="match status" value="1"/>
</dbReference>
<dbReference type="InterPro" id="IPR000719">
    <property type="entry name" value="Prot_kinase_dom"/>
</dbReference>
<dbReference type="CDD" id="cd05580">
    <property type="entry name" value="STKc_PKA_like"/>
    <property type="match status" value="1"/>
</dbReference>
<evidence type="ECO:0000256" key="2">
    <source>
        <dbReference type="ARBA" id="ARBA00006352"/>
    </source>
</evidence>
<dbReference type="SUPFAM" id="SSF56112">
    <property type="entry name" value="Protein kinase-like (PK-like)"/>
    <property type="match status" value="1"/>
</dbReference>
<evidence type="ECO:0000256" key="16">
    <source>
        <dbReference type="ARBA" id="ARBA00047462"/>
    </source>
</evidence>
<keyword evidence="11 17" id="KW-0067">ATP-binding</keyword>
<feature type="domain" description="Cyclic nucleotide-binding" evidence="21">
    <location>
        <begin position="243"/>
        <end position="365"/>
    </location>
</feature>
<keyword evidence="9 17" id="KW-0547">Nucleotide-binding</keyword>
<feature type="domain" description="Cyclic nucleotide-binding" evidence="21">
    <location>
        <begin position="506"/>
        <end position="614"/>
    </location>
</feature>
<dbReference type="GO" id="GO:0046872">
    <property type="term" value="F:metal ion binding"/>
    <property type="evidence" value="ECO:0007669"/>
    <property type="project" value="UniProtKB-KW"/>
</dbReference>
<dbReference type="GO" id="GO:0005524">
    <property type="term" value="F:ATP binding"/>
    <property type="evidence" value="ECO:0007669"/>
    <property type="project" value="UniProtKB-UniRule"/>
</dbReference>
<keyword evidence="4" id="KW-0963">Cytoplasm</keyword>
<evidence type="ECO:0000256" key="13">
    <source>
        <dbReference type="ARBA" id="ARBA00022992"/>
    </source>
</evidence>
<evidence type="ECO:0000256" key="1">
    <source>
        <dbReference type="ARBA" id="ARBA00001946"/>
    </source>
</evidence>
<dbReference type="InterPro" id="IPR018488">
    <property type="entry name" value="cNMP-bd_CS"/>
</dbReference>
<evidence type="ECO:0000256" key="7">
    <source>
        <dbReference type="ARBA" id="ARBA00022679"/>
    </source>
</evidence>
<dbReference type="PROSITE" id="PS50042">
    <property type="entry name" value="CNMP_BINDING_3"/>
    <property type="match status" value="4"/>
</dbReference>
<dbReference type="InterPro" id="IPR018490">
    <property type="entry name" value="cNMP-bd_dom_sf"/>
</dbReference>
<feature type="domain" description="Cyclic nucleotide-binding" evidence="21">
    <location>
        <begin position="635"/>
        <end position="737"/>
    </location>
</feature>
<keyword evidence="8" id="KW-0479">Metal-binding</keyword>
<keyword evidence="18" id="KW-0175">Coiled coil</keyword>
<dbReference type="FunFam" id="1.10.510.10:FF:000210">
    <property type="entry name" value="Non-specific serine/threonine protein kinase"/>
    <property type="match status" value="1"/>
</dbReference>
<dbReference type="AlphaFoldDB" id="A0A383VZW2"/>
<dbReference type="EC" id="2.7.11.12" evidence="3"/>
<evidence type="ECO:0000256" key="5">
    <source>
        <dbReference type="ARBA" id="ARBA00022527"/>
    </source>
</evidence>
<accession>A0A383VZW2</accession>
<evidence type="ECO:0000256" key="17">
    <source>
        <dbReference type="PROSITE-ProRule" id="PRU10141"/>
    </source>
</evidence>
<dbReference type="Pfam" id="PF00027">
    <property type="entry name" value="cNMP_binding"/>
    <property type="match status" value="3"/>
</dbReference>
<keyword evidence="5" id="KW-0723">Serine/threonine-protein kinase</keyword>
<evidence type="ECO:0000313" key="24">
    <source>
        <dbReference type="Proteomes" id="UP000256970"/>
    </source>
</evidence>
<dbReference type="PROSITE" id="PS00107">
    <property type="entry name" value="PROTEIN_KINASE_ATP"/>
    <property type="match status" value="1"/>
</dbReference>
<feature type="region of interest" description="Disordered" evidence="19">
    <location>
        <begin position="1"/>
        <end position="170"/>
    </location>
</feature>
<feature type="coiled-coil region" evidence="18">
    <location>
        <begin position="766"/>
        <end position="793"/>
    </location>
</feature>
<keyword evidence="24" id="KW-1185">Reference proteome</keyword>
<dbReference type="PROSITE" id="PS00108">
    <property type="entry name" value="PROTEIN_KINASE_ST"/>
    <property type="match status" value="1"/>
</dbReference>
<dbReference type="CDD" id="cd00038">
    <property type="entry name" value="CAP_ED"/>
    <property type="match status" value="3"/>
</dbReference>
<dbReference type="InterPro" id="IPR000961">
    <property type="entry name" value="AGC-kinase_C"/>
</dbReference>
<dbReference type="InterPro" id="IPR011009">
    <property type="entry name" value="Kinase-like_dom_sf"/>
</dbReference>
<reference evidence="23 24" key="1">
    <citation type="submission" date="2016-10" db="EMBL/GenBank/DDBJ databases">
        <authorList>
            <person name="Cai Z."/>
        </authorList>
    </citation>
    <scope>NUCLEOTIDE SEQUENCE [LARGE SCALE GENOMIC DNA]</scope>
</reference>
<feature type="compositionally biased region" description="Low complexity" evidence="19">
    <location>
        <begin position="129"/>
        <end position="139"/>
    </location>
</feature>
<sequence>MIATGNAGPAKPGGGAQSSAAAAVAASPSPAAVPDAQQPPKQPAAATSVQQPQQQLEPPQVPAKPAAVPASAVPASAPASAANGEAAPAAPTAASMPAVASSAARPSVAPEASPSAAADGGSSAGGNAGAAAAAAASAIGGSGGSGIGGHQPKDKERAAKTRRAAAGSEAVRDQIRKMVVGGPLVAEDKSRGIDAVSDSEDDETELAAMERDVGRLDVSGRSATAKPPEVAAVILEALQRNFVFKGIPDNLLLETVQRMFCVTFPAGATIIQQNSLPCAEDCMYFLQSGSAEVVIMGGLDASAKHGAEEAMRVEGNAVRIPQHPGWVFGDVALLFNSPRTASVVAASDVVLWAMDRATFLRFVMRHAQGARTLRFVRKVPLLKGLSDNDLLRVAGRMPERIYADAEALIRYGERGDEMYLIRYGKVRVLVPDAKGGRIEVAVLGRGQFVGERSVINDKLRSADCVAQGRVQVVVLRKRDFLDLDNPLLAWMLDYDAVSAVLKALPAFKKLKQEQMEHIFDRFEARQELYQGDTIVNQGEPIEKIFVVKMGEVQLLAPDGSTVTDTAFVREAGGFTFFGDACLDAITRSAYTVRVASEIAHVLSLPRRQLDGFLGAVGSGLASRGQVLAALRQCRSLQALREEDLAAIVDAGDPIRYSPGEVIAIAQPTAPATAFYLVRTGEVLLLPTSVQLPSNITEVDVHQAEQLAAGRLLAGGLYNEAVLCAPAAPLQAHLVARSPGTVVICFELASITRALGAPGGLLHRGAQQQQQQQRTAAEQQHALLQQQVAMQQQQQQRMAGLVQLQLQQQQMLALQQQQQMQAAGGLRAVLPGQAMPTAVAGLDSRGTHIDFADLELRRVIGTGQFGLVRVVRHVKTDEVFALKVMHKAPLVEAKQIEHVVNERAILGELQHPFLVGLVGAFQDATSLYLLQEWVPGGELFHHLDIEGSFSDATACFYAANVLLAMECLHARGIVYRDLKPENLLLDTQGYIKMADFGFAKKIGSERTFTICGTPDYQAPEVIMRRGTTRAADYWALGVLVFEMLVGDPPFKSLTGDPWDTFRRTLSGRFYVPHFITDAAADLIFKLLQVNPEKRLGCGPGGIAEIKAHRWFSRINWDALAAKQLPAPIQPRLKSLLDTSNFDNFDDAESDGQMKGHMGGLAAAGAAGAAGGDKGVVVWDTWQWIGGGTQGAGGMW</sequence>
<dbReference type="SMART" id="SM00220">
    <property type="entry name" value="S_TKc"/>
    <property type="match status" value="1"/>
</dbReference>
<keyword evidence="6" id="KW-0140">cGMP</keyword>
<dbReference type="PROSITE" id="PS51285">
    <property type="entry name" value="AGC_KINASE_CTER"/>
    <property type="match status" value="1"/>
</dbReference>
<dbReference type="EMBL" id="FNXT01000985">
    <property type="protein sequence ID" value="SZX70314.1"/>
    <property type="molecule type" value="Genomic_DNA"/>
</dbReference>
<dbReference type="Pfam" id="PF00069">
    <property type="entry name" value="Pkinase"/>
    <property type="match status" value="1"/>
</dbReference>
<dbReference type="Gene3D" id="1.10.510.10">
    <property type="entry name" value="Transferase(Phosphotransferase) domain 1"/>
    <property type="match status" value="1"/>
</dbReference>
<dbReference type="PROSITE" id="PS50011">
    <property type="entry name" value="PROTEIN_KINASE_DOM"/>
    <property type="match status" value="1"/>
</dbReference>
<evidence type="ECO:0000256" key="18">
    <source>
        <dbReference type="SAM" id="Coils"/>
    </source>
</evidence>
<dbReference type="GO" id="GO:0004692">
    <property type="term" value="F:cGMP-dependent protein kinase activity"/>
    <property type="evidence" value="ECO:0007669"/>
    <property type="project" value="UniProtKB-EC"/>
</dbReference>
<evidence type="ECO:0000259" key="21">
    <source>
        <dbReference type="PROSITE" id="PS50042"/>
    </source>
</evidence>
<dbReference type="Gene3D" id="3.30.200.20">
    <property type="entry name" value="Phosphorylase Kinase, domain 1"/>
    <property type="match status" value="1"/>
</dbReference>
<dbReference type="STRING" id="3088.A0A383VZW2"/>
<feature type="domain" description="AGC-kinase C-terminal" evidence="22">
    <location>
        <begin position="1111"/>
        <end position="1194"/>
    </location>
</feature>
<dbReference type="Proteomes" id="UP000256970">
    <property type="component" value="Unassembled WGS sequence"/>
</dbReference>
<keyword evidence="13" id="KW-0142">cGMP-binding</keyword>
<feature type="domain" description="Protein kinase" evidence="20">
    <location>
        <begin position="853"/>
        <end position="1110"/>
    </location>
</feature>
<feature type="binding site" evidence="17">
    <location>
        <position position="882"/>
    </location>
    <ligand>
        <name>ATP</name>
        <dbReference type="ChEBI" id="CHEBI:30616"/>
    </ligand>
</feature>
<evidence type="ECO:0000256" key="19">
    <source>
        <dbReference type="SAM" id="MobiDB-lite"/>
    </source>
</evidence>
<dbReference type="InterPro" id="IPR008271">
    <property type="entry name" value="Ser/Thr_kinase_AS"/>
</dbReference>
<evidence type="ECO:0000256" key="6">
    <source>
        <dbReference type="ARBA" id="ARBA00022535"/>
    </source>
</evidence>
<dbReference type="SMART" id="SM00100">
    <property type="entry name" value="cNMP"/>
    <property type="match status" value="4"/>
</dbReference>
<dbReference type="InterPro" id="IPR014710">
    <property type="entry name" value="RmlC-like_jellyroll"/>
</dbReference>
<keyword evidence="10" id="KW-0418">Kinase</keyword>
<feature type="domain" description="Cyclic nucleotide-binding" evidence="21">
    <location>
        <begin position="381"/>
        <end position="483"/>
    </location>
</feature>
<evidence type="ECO:0000256" key="4">
    <source>
        <dbReference type="ARBA" id="ARBA00022490"/>
    </source>
</evidence>